<dbReference type="PANTHER" id="PTHR37540:SF5">
    <property type="entry name" value="TRANSCRIPTION FACTOR DOMAIN-CONTAINING PROTEIN"/>
    <property type="match status" value="1"/>
</dbReference>
<name>A0AA43QID9_9LECA</name>
<reference evidence="2" key="1">
    <citation type="journal article" date="2023" name="Genome Biol. Evol.">
        <title>First Whole Genome Sequence and Flow Cytometry Genome Size Data for the Lichen-Forming Fungus Ramalina farinacea (Ascomycota).</title>
        <authorList>
            <person name="Llewellyn T."/>
            <person name="Mian S."/>
            <person name="Hill R."/>
            <person name="Leitch I.J."/>
            <person name="Gaya E."/>
        </authorList>
    </citation>
    <scope>NUCLEOTIDE SEQUENCE</scope>
    <source>
        <strain evidence="2">LIQ254RAFAR</strain>
    </source>
</reference>
<evidence type="ECO:0000313" key="3">
    <source>
        <dbReference type="Proteomes" id="UP001161017"/>
    </source>
</evidence>
<evidence type="ECO:0000256" key="1">
    <source>
        <dbReference type="SAM" id="MobiDB-lite"/>
    </source>
</evidence>
<evidence type="ECO:0000313" key="2">
    <source>
        <dbReference type="EMBL" id="MDI1486204.1"/>
    </source>
</evidence>
<organism evidence="2 3">
    <name type="scientific">Ramalina farinacea</name>
    <dbReference type="NCBI Taxonomy" id="258253"/>
    <lineage>
        <taxon>Eukaryota</taxon>
        <taxon>Fungi</taxon>
        <taxon>Dikarya</taxon>
        <taxon>Ascomycota</taxon>
        <taxon>Pezizomycotina</taxon>
        <taxon>Lecanoromycetes</taxon>
        <taxon>OSLEUM clade</taxon>
        <taxon>Lecanoromycetidae</taxon>
        <taxon>Lecanorales</taxon>
        <taxon>Lecanorineae</taxon>
        <taxon>Ramalinaceae</taxon>
        <taxon>Ramalina</taxon>
    </lineage>
</organism>
<protein>
    <recommendedName>
        <fullName evidence="4">Tachykinin family protein</fullName>
    </recommendedName>
</protein>
<evidence type="ECO:0008006" key="4">
    <source>
        <dbReference type="Google" id="ProtNLM"/>
    </source>
</evidence>
<sequence length="539" mass="59622">MKKVENPKQVASLHFVDFAFTSARAARLPVRNAQEERSIKAHVMKDYFRQKTQPTKPHNLPAVALQLSDQVTRFRLPSQQKRRKQSCSKVTPLKPIRSKARQNSPALALTVPLAKEPLRNLPPLPINKASRPDTLALLEHYHTLYWDNSLAVNPEGKWMSTALSDGAMLHATLALVALHRIQTCGVTRTDLYFWHRGEAIRLISQNLADPGKITSDATLGAVAVLSASDNSMHWPAVTQTSHVQGLVTLVRLRGGLDAKTISRHVKRVVAWADILHATAHNSTPQMKISQCAANNEMGRLMEVVDQHRHSYGAGADAVVVPAYFREVLEDLRALAIAKSLLAKATASDLHRLRPVFSSLLFVTDHRILTLKPTPAASLDPGNERATGLEAIKAATLIFSFHGLRDVAVTAAFFDALVQRLRDGLRGILEQRSQKPNPDLIPDEFLPAYMILWLCLNGWKASTIASRQLDQEFFVQEAAILCVQAGISSLEALTADMFRIVALTEYIVPACNGLWSDISNLAHPGMMFPQEQLHGSPRTE</sequence>
<dbReference type="AlphaFoldDB" id="A0AA43QID9"/>
<accession>A0AA43QID9</accession>
<dbReference type="Pfam" id="PF11951">
    <property type="entry name" value="Fungal_trans_2"/>
    <property type="match status" value="1"/>
</dbReference>
<feature type="region of interest" description="Disordered" evidence="1">
    <location>
        <begin position="77"/>
        <end position="101"/>
    </location>
</feature>
<dbReference type="InterPro" id="IPR021858">
    <property type="entry name" value="Fun_TF"/>
</dbReference>
<dbReference type="EMBL" id="JAPUFD010000003">
    <property type="protein sequence ID" value="MDI1486204.1"/>
    <property type="molecule type" value="Genomic_DNA"/>
</dbReference>
<comment type="caution">
    <text evidence="2">The sequence shown here is derived from an EMBL/GenBank/DDBJ whole genome shotgun (WGS) entry which is preliminary data.</text>
</comment>
<keyword evidence="3" id="KW-1185">Reference proteome</keyword>
<proteinExistence type="predicted"/>
<gene>
    <name evidence="2" type="ORF">OHK93_005430</name>
</gene>
<dbReference type="Proteomes" id="UP001161017">
    <property type="component" value="Unassembled WGS sequence"/>
</dbReference>
<dbReference type="PANTHER" id="PTHR37540">
    <property type="entry name" value="TRANSCRIPTION FACTOR (ACR-2), PUTATIVE-RELATED-RELATED"/>
    <property type="match status" value="1"/>
</dbReference>